<dbReference type="PANTHER" id="PTHR12792:SF0">
    <property type="entry name" value="SEPARIN"/>
    <property type="match status" value="1"/>
</dbReference>
<organism evidence="2 3">
    <name type="scientific">Brassica cretica</name>
    <name type="common">Mustard</name>
    <dbReference type="NCBI Taxonomy" id="69181"/>
    <lineage>
        <taxon>Eukaryota</taxon>
        <taxon>Viridiplantae</taxon>
        <taxon>Streptophyta</taxon>
        <taxon>Embryophyta</taxon>
        <taxon>Tracheophyta</taxon>
        <taxon>Spermatophyta</taxon>
        <taxon>Magnoliopsida</taxon>
        <taxon>eudicotyledons</taxon>
        <taxon>Gunneridae</taxon>
        <taxon>Pentapetalae</taxon>
        <taxon>rosids</taxon>
        <taxon>malvids</taxon>
        <taxon>Brassicales</taxon>
        <taxon>Brassicaceae</taxon>
        <taxon>Brassiceae</taxon>
        <taxon>Brassica</taxon>
    </lineage>
</organism>
<evidence type="ECO:0000313" key="2">
    <source>
        <dbReference type="EMBL" id="KAF3513335.1"/>
    </source>
</evidence>
<dbReference type="GO" id="GO:0005737">
    <property type="term" value="C:cytoplasm"/>
    <property type="evidence" value="ECO:0007669"/>
    <property type="project" value="TreeGrafter"/>
</dbReference>
<keyword evidence="1" id="KW-0732">Signal</keyword>
<sequence length="113" mass="12946">MRCAVFFKKWLLRRFLGPALALQLIYEAASKLEQQDGHQNREFIILVLDPDVQMLPWENNPVITKQEVYRMPSAGSQYMSSPEIEKLDNCSATFLMGCSSDATLHKAYHSHIS</sequence>
<comment type="caution">
    <text evidence="2">The sequence shown here is derived from an EMBL/GenBank/DDBJ whole genome shotgun (WGS) entry which is preliminary data.</text>
</comment>
<dbReference type="GO" id="GO:0004197">
    <property type="term" value="F:cysteine-type endopeptidase activity"/>
    <property type="evidence" value="ECO:0007669"/>
    <property type="project" value="InterPro"/>
</dbReference>
<reference evidence="2" key="1">
    <citation type="submission" date="2019-12" db="EMBL/GenBank/DDBJ databases">
        <title>Genome sequencing and annotation of Brassica cretica.</title>
        <authorList>
            <person name="Studholme D.J."/>
            <person name="Sarris P."/>
        </authorList>
    </citation>
    <scope>NUCLEOTIDE SEQUENCE</scope>
    <source>
        <strain evidence="2">PFS-109/04</strain>
        <tissue evidence="2">Leaf</tissue>
    </source>
</reference>
<name>A0A8S9PDV5_BRACR</name>
<evidence type="ECO:0000256" key="1">
    <source>
        <dbReference type="SAM" id="SignalP"/>
    </source>
</evidence>
<dbReference type="Proteomes" id="UP000712600">
    <property type="component" value="Unassembled WGS sequence"/>
</dbReference>
<accession>A0A8S9PDV5</accession>
<protein>
    <submittedName>
        <fullName evidence="2">Uncharacterized protein</fullName>
    </submittedName>
</protein>
<proteinExistence type="predicted"/>
<dbReference type="GO" id="GO:0072686">
    <property type="term" value="C:mitotic spindle"/>
    <property type="evidence" value="ECO:0007669"/>
    <property type="project" value="TreeGrafter"/>
</dbReference>
<dbReference type="EMBL" id="QGKX02001521">
    <property type="protein sequence ID" value="KAF3513335.1"/>
    <property type="molecule type" value="Genomic_DNA"/>
</dbReference>
<feature type="signal peptide" evidence="1">
    <location>
        <begin position="1"/>
        <end position="21"/>
    </location>
</feature>
<dbReference type="AlphaFoldDB" id="A0A8S9PDV5"/>
<dbReference type="GO" id="GO:0005634">
    <property type="term" value="C:nucleus"/>
    <property type="evidence" value="ECO:0007669"/>
    <property type="project" value="InterPro"/>
</dbReference>
<feature type="chain" id="PRO_5035860787" evidence="1">
    <location>
        <begin position="22"/>
        <end position="113"/>
    </location>
</feature>
<evidence type="ECO:0000313" key="3">
    <source>
        <dbReference type="Proteomes" id="UP000712600"/>
    </source>
</evidence>
<dbReference type="InterPro" id="IPR005314">
    <property type="entry name" value="Peptidase_C50"/>
</dbReference>
<gene>
    <name evidence="2" type="ORF">F2Q69_00009389</name>
</gene>
<dbReference type="GO" id="GO:0051307">
    <property type="term" value="P:meiotic chromosome separation"/>
    <property type="evidence" value="ECO:0007669"/>
    <property type="project" value="TreeGrafter"/>
</dbReference>
<dbReference type="PANTHER" id="PTHR12792">
    <property type="entry name" value="EXTRA SPINDLE POLES 1-RELATED"/>
    <property type="match status" value="1"/>
</dbReference>
<dbReference type="GO" id="GO:0006508">
    <property type="term" value="P:proteolysis"/>
    <property type="evidence" value="ECO:0007669"/>
    <property type="project" value="InterPro"/>
</dbReference>
<dbReference type="Pfam" id="PF03568">
    <property type="entry name" value="Separin_C"/>
    <property type="match status" value="2"/>
</dbReference>